<keyword evidence="1" id="KW-0732">Signal</keyword>
<dbReference type="InterPro" id="IPR022061">
    <property type="entry name" value="DUF3617"/>
</dbReference>
<protein>
    <submittedName>
        <fullName evidence="2">DUF3617 domain-containing protein</fullName>
    </submittedName>
</protein>
<dbReference type="AlphaFoldDB" id="A0A9X2JQN5"/>
<keyword evidence="3" id="KW-1185">Reference proteome</keyword>
<dbReference type="Pfam" id="PF12276">
    <property type="entry name" value="DUF3617"/>
    <property type="match status" value="1"/>
</dbReference>
<sequence length="140" mass="15329">MSRLLLSGMLLLACSSSVLANDLKPGLWEVTSSMEGEGIPKQLTQEKNSRECLTAEEGNDMVATMRKRWNEIGCQDMDISRDGDKIEVAASCEAGGRTTDVDALITVHSNEHYSSEVTTTNDSSVTTYREASWVSSECEE</sequence>
<feature type="signal peptide" evidence="1">
    <location>
        <begin position="1"/>
        <end position="20"/>
    </location>
</feature>
<organism evidence="2 3">
    <name type="scientific">Idiomarina rhizosphaerae</name>
    <dbReference type="NCBI Taxonomy" id="2961572"/>
    <lineage>
        <taxon>Bacteria</taxon>
        <taxon>Pseudomonadati</taxon>
        <taxon>Pseudomonadota</taxon>
        <taxon>Gammaproteobacteria</taxon>
        <taxon>Alteromonadales</taxon>
        <taxon>Idiomarinaceae</taxon>
        <taxon>Idiomarina</taxon>
    </lineage>
</organism>
<proteinExistence type="predicted"/>
<name>A0A9X2JQN5_9GAMM</name>
<comment type="caution">
    <text evidence="2">The sequence shown here is derived from an EMBL/GenBank/DDBJ whole genome shotgun (WGS) entry which is preliminary data.</text>
</comment>
<dbReference type="RefSeq" id="WP_253616747.1">
    <property type="nucleotide sequence ID" value="NZ_JAMZDE010000001.1"/>
</dbReference>
<dbReference type="Proteomes" id="UP001139474">
    <property type="component" value="Unassembled WGS sequence"/>
</dbReference>
<accession>A0A9X2JQN5</accession>
<dbReference type="EMBL" id="JAMZDE010000001">
    <property type="protein sequence ID" value="MCP1337993.1"/>
    <property type="molecule type" value="Genomic_DNA"/>
</dbReference>
<evidence type="ECO:0000313" key="2">
    <source>
        <dbReference type="EMBL" id="MCP1337993.1"/>
    </source>
</evidence>
<gene>
    <name evidence="2" type="ORF">NJR55_00175</name>
</gene>
<evidence type="ECO:0000313" key="3">
    <source>
        <dbReference type="Proteomes" id="UP001139474"/>
    </source>
</evidence>
<reference evidence="2" key="1">
    <citation type="submission" date="2022-06" db="EMBL/GenBank/DDBJ databases">
        <title>Idiomarina rhizosphaerae M1R2S28.</title>
        <authorList>
            <person name="Sun J.-Q."/>
            <person name="Li L.-F."/>
        </authorList>
    </citation>
    <scope>NUCLEOTIDE SEQUENCE</scope>
    <source>
        <strain evidence="2">M1R2S28</strain>
    </source>
</reference>
<feature type="chain" id="PRO_5040771654" evidence="1">
    <location>
        <begin position="21"/>
        <end position="140"/>
    </location>
</feature>
<evidence type="ECO:0000256" key="1">
    <source>
        <dbReference type="SAM" id="SignalP"/>
    </source>
</evidence>